<evidence type="ECO:0000256" key="3">
    <source>
        <dbReference type="ARBA" id="ARBA00023002"/>
    </source>
</evidence>
<name>A0A3R7INU2_9ACTN</name>
<dbReference type="OrthoDB" id="5243643at2"/>
<organism evidence="7 8">
    <name type="scientific">Streptomyces xinghaiensis</name>
    <dbReference type="NCBI Taxonomy" id="1038928"/>
    <lineage>
        <taxon>Bacteria</taxon>
        <taxon>Bacillati</taxon>
        <taxon>Actinomycetota</taxon>
        <taxon>Actinomycetes</taxon>
        <taxon>Kitasatosporales</taxon>
        <taxon>Streptomycetaceae</taxon>
        <taxon>Streptomyces</taxon>
    </lineage>
</organism>
<keyword evidence="3" id="KW-0560">Oxidoreductase</keyword>
<dbReference type="InterPro" id="IPR044043">
    <property type="entry name" value="VanA_C_cat"/>
</dbReference>
<evidence type="ECO:0000256" key="1">
    <source>
        <dbReference type="ARBA" id="ARBA00022714"/>
    </source>
</evidence>
<comment type="caution">
    <text evidence="7">The sequence shown here is derived from an EMBL/GenBank/DDBJ whole genome shotgun (WGS) entry which is preliminary data.</text>
</comment>
<gene>
    <name evidence="7" type="ORF">SFRA_023300</name>
</gene>
<dbReference type="GO" id="GO:0016705">
    <property type="term" value="F:oxidoreductase activity, acting on paired donors, with incorporation or reduction of molecular oxygen"/>
    <property type="evidence" value="ECO:0007669"/>
    <property type="project" value="UniProtKB-ARBA"/>
</dbReference>
<accession>A0A3R7INU2</accession>
<dbReference type="Gene3D" id="3.90.380.10">
    <property type="entry name" value="Naphthalene 1,2-dioxygenase Alpha Subunit, Chain A, domain 1"/>
    <property type="match status" value="1"/>
</dbReference>
<evidence type="ECO:0000256" key="5">
    <source>
        <dbReference type="ARBA" id="ARBA00023014"/>
    </source>
</evidence>
<dbReference type="GO" id="GO:0004497">
    <property type="term" value="F:monooxygenase activity"/>
    <property type="evidence" value="ECO:0007669"/>
    <property type="project" value="UniProtKB-ARBA"/>
</dbReference>
<keyword evidence="5" id="KW-0411">Iron-sulfur</keyword>
<dbReference type="EMBL" id="JNAD02000012">
    <property type="protein sequence ID" value="RKM92844.1"/>
    <property type="molecule type" value="Genomic_DNA"/>
</dbReference>
<dbReference type="Gene3D" id="2.102.10.10">
    <property type="entry name" value="Rieske [2Fe-2S] iron-sulphur domain"/>
    <property type="match status" value="1"/>
</dbReference>
<dbReference type="PROSITE" id="PS51296">
    <property type="entry name" value="RIESKE"/>
    <property type="match status" value="1"/>
</dbReference>
<dbReference type="PANTHER" id="PTHR21266">
    <property type="entry name" value="IRON-SULFUR DOMAIN CONTAINING PROTEIN"/>
    <property type="match status" value="1"/>
</dbReference>
<dbReference type="AlphaFoldDB" id="A0A3R7INU2"/>
<evidence type="ECO:0000313" key="7">
    <source>
        <dbReference type="EMBL" id="RKM92844.1"/>
    </source>
</evidence>
<feature type="domain" description="Rieske" evidence="6">
    <location>
        <begin position="9"/>
        <end position="112"/>
    </location>
</feature>
<keyword evidence="1" id="KW-0001">2Fe-2S</keyword>
<dbReference type="RefSeq" id="WP_043464146.1">
    <property type="nucleotide sequence ID" value="NZ_CP134822.1"/>
</dbReference>
<keyword evidence="2" id="KW-0479">Metal-binding</keyword>
<evidence type="ECO:0000256" key="4">
    <source>
        <dbReference type="ARBA" id="ARBA00023004"/>
    </source>
</evidence>
<dbReference type="Pfam" id="PF00355">
    <property type="entry name" value="Rieske"/>
    <property type="match status" value="1"/>
</dbReference>
<dbReference type="SUPFAM" id="SSF50022">
    <property type="entry name" value="ISP domain"/>
    <property type="match status" value="1"/>
</dbReference>
<keyword evidence="4" id="KW-0408">Iron</keyword>
<dbReference type="Pfam" id="PF19112">
    <property type="entry name" value="VanA_C"/>
    <property type="match status" value="1"/>
</dbReference>
<dbReference type="InterPro" id="IPR017941">
    <property type="entry name" value="Rieske_2Fe-2S"/>
</dbReference>
<keyword evidence="7" id="KW-0223">Dioxygenase</keyword>
<dbReference type="InterPro" id="IPR050584">
    <property type="entry name" value="Cholesterol_7-desaturase"/>
</dbReference>
<dbReference type="GO" id="GO:0051213">
    <property type="term" value="F:dioxygenase activity"/>
    <property type="evidence" value="ECO:0007669"/>
    <property type="project" value="UniProtKB-KW"/>
</dbReference>
<dbReference type="Proteomes" id="UP000028058">
    <property type="component" value="Unassembled WGS sequence"/>
</dbReference>
<evidence type="ECO:0000256" key="2">
    <source>
        <dbReference type="ARBA" id="ARBA00022723"/>
    </source>
</evidence>
<dbReference type="SUPFAM" id="SSF55961">
    <property type="entry name" value="Bet v1-like"/>
    <property type="match status" value="1"/>
</dbReference>
<dbReference type="GO" id="GO:0051537">
    <property type="term" value="F:2 iron, 2 sulfur cluster binding"/>
    <property type="evidence" value="ECO:0007669"/>
    <property type="project" value="UniProtKB-KW"/>
</dbReference>
<protein>
    <submittedName>
        <fullName evidence="7">Aromatic ring-hydroxylating dioxygenase subunit alpha</fullName>
    </submittedName>
</protein>
<dbReference type="PANTHER" id="PTHR21266:SF60">
    <property type="entry name" value="3-KETOSTEROID-9-ALPHA-MONOOXYGENASE, OXYGENASE COMPONENT"/>
    <property type="match status" value="1"/>
</dbReference>
<evidence type="ECO:0000259" key="6">
    <source>
        <dbReference type="PROSITE" id="PS51296"/>
    </source>
</evidence>
<sequence>MTAFVRNQWYVAAYGREVGRELLGRTVLGEPILLYRTEDGRTVAMSDRCVHRRFPLSQAPSRLTGDHVMCGYHGFTYGTDGVCVFVPGQQRIPRTARLKTYPVIEQDSFVWVWIGDHEPGDVVPPRAPWMDSPDYTVVSGMEPIDGDYGLLVDNLLDLSHETYLHGGYIGTPEVAQTPITTEVDDAAGIVHVSRHMDDAECPPFYAKSTGIETRITRWQDIEYHAPCLYLLHSRIAPVGAPGPGPDGSDPHAFHVEVVYGITPSTERTTYDFWAVARDFALGDEKVSEFLHTSNHTVVMQDVVALNALQKSLDTEKPGYQELSINIDTGGLAARRILARLAQAGADQPATVAR</sequence>
<dbReference type="InterPro" id="IPR036922">
    <property type="entry name" value="Rieske_2Fe-2S_sf"/>
</dbReference>
<dbReference type="GO" id="GO:0046872">
    <property type="term" value="F:metal ion binding"/>
    <property type="evidence" value="ECO:0007669"/>
    <property type="project" value="UniProtKB-KW"/>
</dbReference>
<evidence type="ECO:0000313" key="8">
    <source>
        <dbReference type="Proteomes" id="UP000028058"/>
    </source>
</evidence>
<reference evidence="7 8" key="1">
    <citation type="journal article" date="2014" name="Genome Announc.">
        <title>Draft Genome Sequence of Streptomyces fradiae ATCC 19609, a Strain Highly Sensitive to Antibiotics.</title>
        <authorList>
            <person name="Bekker O.B."/>
            <person name="Klimina K.M."/>
            <person name="Vatlin A.A."/>
            <person name="Zakharevich N.V."/>
            <person name="Kasianov A.S."/>
            <person name="Danilenko V.N."/>
        </authorList>
    </citation>
    <scope>NUCLEOTIDE SEQUENCE [LARGE SCALE GENOMIC DNA]</scope>
    <source>
        <strain evidence="7 8">ATCC 19609</strain>
    </source>
</reference>
<keyword evidence="8" id="KW-1185">Reference proteome</keyword>
<proteinExistence type="predicted"/>